<dbReference type="EMBL" id="CP037423">
    <property type="protein sequence ID" value="QDV43880.1"/>
    <property type="molecule type" value="Genomic_DNA"/>
</dbReference>
<keyword evidence="1 9" id="KW-0808">Transferase</keyword>
<keyword evidence="3 9" id="KW-0418">Kinase</keyword>
<reference evidence="9 10" key="1">
    <citation type="submission" date="2019-03" db="EMBL/GenBank/DDBJ databases">
        <title>Deep-cultivation of Planctomycetes and their phenomic and genomic characterization uncovers novel biology.</title>
        <authorList>
            <person name="Wiegand S."/>
            <person name="Jogler M."/>
            <person name="Boedeker C."/>
            <person name="Pinto D."/>
            <person name="Vollmers J."/>
            <person name="Rivas-Marin E."/>
            <person name="Kohn T."/>
            <person name="Peeters S.H."/>
            <person name="Heuer A."/>
            <person name="Rast P."/>
            <person name="Oberbeckmann S."/>
            <person name="Bunk B."/>
            <person name="Jeske O."/>
            <person name="Meyerdierks A."/>
            <person name="Storesund J.E."/>
            <person name="Kallscheuer N."/>
            <person name="Luecker S."/>
            <person name="Lage O.M."/>
            <person name="Pohl T."/>
            <person name="Merkel B.J."/>
            <person name="Hornburger P."/>
            <person name="Mueller R.-W."/>
            <person name="Bruemmer F."/>
            <person name="Labrenz M."/>
            <person name="Spormann A.M."/>
            <person name="Op den Camp H."/>
            <person name="Overmann J."/>
            <person name="Amann R."/>
            <person name="Jetten M.S.M."/>
            <person name="Mascher T."/>
            <person name="Medema M.H."/>
            <person name="Devos D.P."/>
            <person name="Kaster A.-K."/>
            <person name="Ovreas L."/>
            <person name="Rohde M."/>
            <person name="Galperin M.Y."/>
            <person name="Jogler C."/>
        </authorList>
    </citation>
    <scope>NUCLEOTIDE SEQUENCE [LARGE SCALE GENOMIC DNA]</scope>
    <source>
        <strain evidence="9 10">Enr13</strain>
    </source>
</reference>
<evidence type="ECO:0000256" key="4">
    <source>
        <dbReference type="ARBA" id="ARBA00022840"/>
    </source>
</evidence>
<accession>A0A518HSP7</accession>
<keyword evidence="7" id="KW-0812">Transmembrane</keyword>
<dbReference type="PROSITE" id="PS50011">
    <property type="entry name" value="PROTEIN_KINASE_DOM"/>
    <property type="match status" value="1"/>
</dbReference>
<dbReference type="EC" id="2.7.11.1" evidence="9"/>
<keyword evidence="2 5" id="KW-0547">Nucleotide-binding</keyword>
<keyword evidence="7" id="KW-0472">Membrane</keyword>
<organism evidence="9 10">
    <name type="scientific">Stieleria neptunia</name>
    <dbReference type="NCBI Taxonomy" id="2527979"/>
    <lineage>
        <taxon>Bacteria</taxon>
        <taxon>Pseudomonadati</taxon>
        <taxon>Planctomycetota</taxon>
        <taxon>Planctomycetia</taxon>
        <taxon>Pirellulales</taxon>
        <taxon>Pirellulaceae</taxon>
        <taxon>Stieleria</taxon>
    </lineage>
</organism>
<evidence type="ECO:0000256" key="5">
    <source>
        <dbReference type="PROSITE-ProRule" id="PRU10141"/>
    </source>
</evidence>
<dbReference type="GO" id="GO:0005524">
    <property type="term" value="F:ATP binding"/>
    <property type="evidence" value="ECO:0007669"/>
    <property type="project" value="UniProtKB-UniRule"/>
</dbReference>
<keyword evidence="4 5" id="KW-0067">ATP-binding</keyword>
<feature type="region of interest" description="Disordered" evidence="6">
    <location>
        <begin position="431"/>
        <end position="453"/>
    </location>
</feature>
<evidence type="ECO:0000256" key="2">
    <source>
        <dbReference type="ARBA" id="ARBA00022741"/>
    </source>
</evidence>
<dbReference type="SUPFAM" id="SSF56112">
    <property type="entry name" value="Protein kinase-like (PK-like)"/>
    <property type="match status" value="1"/>
</dbReference>
<dbReference type="PROSITE" id="PS00108">
    <property type="entry name" value="PROTEIN_KINASE_ST"/>
    <property type="match status" value="1"/>
</dbReference>
<dbReference type="CDD" id="cd14014">
    <property type="entry name" value="STKc_PknB_like"/>
    <property type="match status" value="1"/>
</dbReference>
<gene>
    <name evidence="9" type="primary">prkC_20</name>
    <name evidence="9" type="ORF">Enr13x_37400</name>
</gene>
<evidence type="ECO:0000313" key="10">
    <source>
        <dbReference type="Proteomes" id="UP000319004"/>
    </source>
</evidence>
<proteinExistence type="predicted"/>
<feature type="domain" description="Protein kinase" evidence="8">
    <location>
        <begin position="116"/>
        <end position="377"/>
    </location>
</feature>
<protein>
    <submittedName>
        <fullName evidence="9">Serine/threonine-protein kinase PrkC</fullName>
        <ecNumber evidence="9">2.7.11.1</ecNumber>
    </submittedName>
</protein>
<evidence type="ECO:0000259" key="8">
    <source>
        <dbReference type="PROSITE" id="PS50011"/>
    </source>
</evidence>
<feature type="binding site" evidence="5">
    <location>
        <position position="145"/>
    </location>
    <ligand>
        <name>ATP</name>
        <dbReference type="ChEBI" id="CHEBI:30616"/>
    </ligand>
</feature>
<dbReference type="PANTHER" id="PTHR43289">
    <property type="entry name" value="MITOGEN-ACTIVATED PROTEIN KINASE KINASE KINASE 20-RELATED"/>
    <property type="match status" value="1"/>
</dbReference>
<dbReference type="PROSITE" id="PS00107">
    <property type="entry name" value="PROTEIN_KINASE_ATP"/>
    <property type="match status" value="1"/>
</dbReference>
<dbReference type="InterPro" id="IPR011009">
    <property type="entry name" value="Kinase-like_dom_sf"/>
</dbReference>
<dbReference type="RefSeq" id="WP_145388259.1">
    <property type="nucleotide sequence ID" value="NZ_CP037423.1"/>
</dbReference>
<dbReference type="InterPro" id="IPR008271">
    <property type="entry name" value="Ser/Thr_kinase_AS"/>
</dbReference>
<evidence type="ECO:0000313" key="9">
    <source>
        <dbReference type="EMBL" id="QDV43880.1"/>
    </source>
</evidence>
<dbReference type="GO" id="GO:0004674">
    <property type="term" value="F:protein serine/threonine kinase activity"/>
    <property type="evidence" value="ECO:0007669"/>
    <property type="project" value="UniProtKB-EC"/>
</dbReference>
<dbReference type="SMART" id="SM00220">
    <property type="entry name" value="S_TKc"/>
    <property type="match status" value="1"/>
</dbReference>
<name>A0A518HSP7_9BACT</name>
<dbReference type="InterPro" id="IPR000719">
    <property type="entry name" value="Prot_kinase_dom"/>
</dbReference>
<dbReference type="InterPro" id="IPR017441">
    <property type="entry name" value="Protein_kinase_ATP_BS"/>
</dbReference>
<keyword evidence="7" id="KW-1133">Transmembrane helix</keyword>
<dbReference type="Gene3D" id="1.10.510.10">
    <property type="entry name" value="Transferase(Phosphotransferase) domain 1"/>
    <property type="match status" value="1"/>
</dbReference>
<evidence type="ECO:0000256" key="7">
    <source>
        <dbReference type="SAM" id="Phobius"/>
    </source>
</evidence>
<keyword evidence="10" id="KW-1185">Reference proteome</keyword>
<dbReference type="Proteomes" id="UP000319004">
    <property type="component" value="Chromosome"/>
</dbReference>
<dbReference type="PANTHER" id="PTHR43289:SF6">
    <property type="entry name" value="SERINE_THREONINE-PROTEIN KINASE NEKL-3"/>
    <property type="match status" value="1"/>
</dbReference>
<dbReference type="KEGG" id="snep:Enr13x_37400"/>
<evidence type="ECO:0000256" key="3">
    <source>
        <dbReference type="ARBA" id="ARBA00022777"/>
    </source>
</evidence>
<dbReference type="Gene3D" id="3.30.200.20">
    <property type="entry name" value="Phosphorylase Kinase, domain 1"/>
    <property type="match status" value="1"/>
</dbReference>
<evidence type="ECO:0000256" key="1">
    <source>
        <dbReference type="ARBA" id="ARBA00022679"/>
    </source>
</evidence>
<evidence type="ECO:0000256" key="6">
    <source>
        <dbReference type="SAM" id="MobiDB-lite"/>
    </source>
</evidence>
<sequence length="502" mass="54842" precursor="true">MNPIQHCPIDQLQCFVDDALPQVECESLITHLDHCAECRDRISRLAGSAEDWAVAKDALSADELTADRLSAGELSAIADSGESSIDAAAGRFDVSMILRTIAPSDDPRSAGRIGPFEVTGIIGTGGMGVVLKACEPALDRFVAIKMLSPHLASSTSARKRFAREARAAAAVLHENVIAIYQVAHFNDVPYLVMPYLADPSLQQRIDDEGCLDIESTLSIGMQIAKGLAAAHSQGLVHRDVKPANVLLSKGTERAVITDFGLARAADDASLTRAGTLAGTPHYMSPEQAKGQPLDLRSDLFSLGSVLFTMLAGHPPIRGDVGSETITRIAEGRVPSLSSLDTQTPDWLIRLVDWLHQDDPHRRPKSADDVAGLLEQCLSHYRQPGQVALPDPLARPNHNRRRMIVVVAVAATIAAIFLAVVYVFPMQRPSPTEVFDERDQTSHQNAQVSDDSVTDDNSVVLEAIDTTRLESDLRWDYLDEQIEDIDRQVWKWEQELGDDWESK</sequence>
<feature type="transmembrane region" description="Helical" evidence="7">
    <location>
        <begin position="402"/>
        <end position="423"/>
    </location>
</feature>
<dbReference type="OrthoDB" id="6111975at2"/>
<dbReference type="Pfam" id="PF00069">
    <property type="entry name" value="Pkinase"/>
    <property type="match status" value="1"/>
</dbReference>
<dbReference type="AlphaFoldDB" id="A0A518HSP7"/>